<evidence type="ECO:0000256" key="3">
    <source>
        <dbReference type="ARBA" id="ARBA00022448"/>
    </source>
</evidence>
<evidence type="ECO:0000256" key="6">
    <source>
        <dbReference type="ARBA" id="ARBA00022989"/>
    </source>
</evidence>
<keyword evidence="4 9" id="KW-0812">Transmembrane</keyword>
<protein>
    <submittedName>
        <fullName evidence="12">Cation diffusion facilitator transporter family protein</fullName>
    </submittedName>
</protein>
<feature type="domain" description="Cation efflux protein transmembrane" evidence="10">
    <location>
        <begin position="18"/>
        <end position="209"/>
    </location>
</feature>
<feature type="transmembrane region" description="Helical" evidence="9">
    <location>
        <begin position="116"/>
        <end position="135"/>
    </location>
</feature>
<dbReference type="SUPFAM" id="SSF160240">
    <property type="entry name" value="Cation efflux protein cytoplasmic domain-like"/>
    <property type="match status" value="1"/>
</dbReference>
<comment type="subcellular location">
    <subcellularLocation>
        <location evidence="1">Membrane</location>
        <topology evidence="1">Multi-pass membrane protein</topology>
    </subcellularLocation>
</comment>
<dbReference type="Proteomes" id="UP000074914">
    <property type="component" value="Chromosome"/>
</dbReference>
<evidence type="ECO:0000259" key="10">
    <source>
        <dbReference type="Pfam" id="PF01545"/>
    </source>
</evidence>
<evidence type="ECO:0000256" key="4">
    <source>
        <dbReference type="ARBA" id="ARBA00022692"/>
    </source>
</evidence>
<dbReference type="Pfam" id="PF01545">
    <property type="entry name" value="Cation_efflux"/>
    <property type="match status" value="1"/>
</dbReference>
<dbReference type="InterPro" id="IPR050681">
    <property type="entry name" value="CDF/SLC30A"/>
</dbReference>
<evidence type="ECO:0000259" key="11">
    <source>
        <dbReference type="Pfam" id="PF16916"/>
    </source>
</evidence>
<evidence type="ECO:0000256" key="2">
    <source>
        <dbReference type="ARBA" id="ARBA00008873"/>
    </source>
</evidence>
<dbReference type="Gene3D" id="1.20.1510.10">
    <property type="entry name" value="Cation efflux protein transmembrane domain"/>
    <property type="match status" value="1"/>
</dbReference>
<reference evidence="12 13" key="1">
    <citation type="submission" date="2015-11" db="EMBL/GenBank/DDBJ databases">
        <title>Exploring the genomic traits of fungus-feeding bacterial genus Collimonas.</title>
        <authorList>
            <person name="Song C."/>
            <person name="Schmidt R."/>
            <person name="de Jager V."/>
            <person name="Krzyzanowska D."/>
            <person name="Jongedijk E."/>
            <person name="Cankar K."/>
            <person name="Beekwilder J."/>
            <person name="van Veen A."/>
            <person name="de Boer W."/>
            <person name="van Veen J.A."/>
            <person name="Garbeva P."/>
        </authorList>
    </citation>
    <scope>NUCLEOTIDE SEQUENCE [LARGE SCALE GENOMIC DNA]</scope>
    <source>
        <strain evidence="12 13">Ter291</strain>
    </source>
</reference>
<evidence type="ECO:0000256" key="8">
    <source>
        <dbReference type="ARBA" id="ARBA00023136"/>
    </source>
</evidence>
<dbReference type="InterPro" id="IPR058533">
    <property type="entry name" value="Cation_efflux_TM"/>
</dbReference>
<dbReference type="NCBIfam" id="TIGR01297">
    <property type="entry name" value="CDF"/>
    <property type="match status" value="1"/>
</dbReference>
<feature type="transmembrane region" description="Helical" evidence="9">
    <location>
        <begin position="156"/>
        <end position="177"/>
    </location>
</feature>
<keyword evidence="13" id="KW-1185">Reference proteome</keyword>
<name>A0ABM5Z698_9BURK</name>
<feature type="transmembrane region" description="Helical" evidence="9">
    <location>
        <begin position="85"/>
        <end position="104"/>
    </location>
</feature>
<keyword evidence="7" id="KW-0406">Ion transport</keyword>
<evidence type="ECO:0000256" key="7">
    <source>
        <dbReference type="ARBA" id="ARBA00023065"/>
    </source>
</evidence>
<keyword evidence="5" id="KW-0862">Zinc</keyword>
<dbReference type="RefSeq" id="WP_062114795.1">
    <property type="nucleotide sequence ID" value="NZ_CP013236.1"/>
</dbReference>
<comment type="similarity">
    <text evidence="2">Belongs to the cation diffusion facilitator (CDF) transporter (TC 2.A.4) family. SLC30A subfamily.</text>
</comment>
<keyword evidence="6 9" id="KW-1133">Transmembrane helix</keyword>
<organism evidence="12 13">
    <name type="scientific">Collimonas pratensis</name>
    <dbReference type="NCBI Taxonomy" id="279113"/>
    <lineage>
        <taxon>Bacteria</taxon>
        <taxon>Pseudomonadati</taxon>
        <taxon>Pseudomonadota</taxon>
        <taxon>Betaproteobacteria</taxon>
        <taxon>Burkholderiales</taxon>
        <taxon>Oxalobacteraceae</taxon>
        <taxon>Collimonas</taxon>
    </lineage>
</organism>
<dbReference type="EMBL" id="CP013236">
    <property type="protein sequence ID" value="AMP14544.1"/>
    <property type="molecule type" value="Genomic_DNA"/>
</dbReference>
<proteinExistence type="inferred from homology"/>
<sequence length="316" mass="34184">MSAGHTHALPSGGNERYIWIALGLTSTFLVVEVIGGLVTGSLALISDAAHMLTDTMALAIALAAIRIAKRAADARRTFGYHRFEILAAAFNAVLLFLVAMYILYEAYQRFRSPAEIQSTGMLVIATFGLIVNLISMRLLSSGKDASLNVKGAYLEVWSDMLGSLGVIAGALLIRYTGWTWVDSAIAVLIGVWVLPRTWILLKESINILLEGVPEGMDIEKMQAAMRAVPGVLSVHDFHLWAVTSGKASLTAHVVYDVAYSAEQQLLPALKETLASQFAVYHTTLQFETLACAHTEDGCNYSAPAQPHDESEAHVHG</sequence>
<feature type="transmembrane region" description="Helical" evidence="9">
    <location>
        <begin position="183"/>
        <end position="201"/>
    </location>
</feature>
<dbReference type="InterPro" id="IPR027469">
    <property type="entry name" value="Cation_efflux_TMD_sf"/>
</dbReference>
<keyword evidence="5" id="KW-0864">Zinc transport</keyword>
<evidence type="ECO:0000313" key="13">
    <source>
        <dbReference type="Proteomes" id="UP000074914"/>
    </source>
</evidence>
<accession>A0ABM5Z698</accession>
<evidence type="ECO:0000313" key="12">
    <source>
        <dbReference type="EMBL" id="AMP14544.1"/>
    </source>
</evidence>
<dbReference type="Pfam" id="PF16916">
    <property type="entry name" value="ZT_dimer"/>
    <property type="match status" value="1"/>
</dbReference>
<dbReference type="PANTHER" id="PTHR11562">
    <property type="entry name" value="CATION EFFLUX PROTEIN/ ZINC TRANSPORTER"/>
    <property type="match status" value="1"/>
</dbReference>
<feature type="transmembrane region" description="Helical" evidence="9">
    <location>
        <begin position="44"/>
        <end position="65"/>
    </location>
</feature>
<gene>
    <name evidence="12" type="ORF">CPter291_2284</name>
</gene>
<keyword evidence="3" id="KW-0813">Transport</keyword>
<dbReference type="InterPro" id="IPR027470">
    <property type="entry name" value="Cation_efflux_CTD"/>
</dbReference>
<feature type="domain" description="Cation efflux protein cytoplasmic" evidence="11">
    <location>
        <begin position="213"/>
        <end position="287"/>
    </location>
</feature>
<dbReference type="PANTHER" id="PTHR11562:SF17">
    <property type="entry name" value="RE54080P-RELATED"/>
    <property type="match status" value="1"/>
</dbReference>
<evidence type="ECO:0000256" key="9">
    <source>
        <dbReference type="SAM" id="Phobius"/>
    </source>
</evidence>
<dbReference type="InterPro" id="IPR036837">
    <property type="entry name" value="Cation_efflux_CTD_sf"/>
</dbReference>
<keyword evidence="8 9" id="KW-0472">Membrane</keyword>
<dbReference type="InterPro" id="IPR002524">
    <property type="entry name" value="Cation_efflux"/>
</dbReference>
<dbReference type="SUPFAM" id="SSF161111">
    <property type="entry name" value="Cation efflux protein transmembrane domain-like"/>
    <property type="match status" value="1"/>
</dbReference>
<evidence type="ECO:0000256" key="5">
    <source>
        <dbReference type="ARBA" id="ARBA00022906"/>
    </source>
</evidence>
<evidence type="ECO:0000256" key="1">
    <source>
        <dbReference type="ARBA" id="ARBA00004141"/>
    </source>
</evidence>
<feature type="transmembrane region" description="Helical" evidence="9">
    <location>
        <begin position="17"/>
        <end position="38"/>
    </location>
</feature>